<evidence type="ECO:0000313" key="3">
    <source>
        <dbReference type="Ensembl" id="ENSPCEP00000005961.1"/>
    </source>
</evidence>
<proteinExistence type="predicted"/>
<dbReference type="Ensembl" id="ENSPCET00000006183.1">
    <property type="protein sequence ID" value="ENSPCEP00000005961.1"/>
    <property type="gene ID" value="ENSPCEG00000004814.1"/>
</dbReference>
<dbReference type="AlphaFoldDB" id="A0A8C8RHU1"/>
<dbReference type="PANTHER" id="PTHR45935">
    <property type="entry name" value="PROTEIN ZBED8-RELATED"/>
    <property type="match status" value="1"/>
</dbReference>
<dbReference type="InterPro" id="IPR038269">
    <property type="entry name" value="SCAN_sf"/>
</dbReference>
<dbReference type="InterPro" id="IPR003309">
    <property type="entry name" value="SCAN_dom"/>
</dbReference>
<evidence type="ECO:0000259" key="2">
    <source>
        <dbReference type="PROSITE" id="PS50804"/>
    </source>
</evidence>
<dbReference type="Gene3D" id="1.10.4020.10">
    <property type="entry name" value="DNA breaking-rejoining enzymes"/>
    <property type="match status" value="1"/>
</dbReference>
<accession>A0A8C8RHU1</accession>
<dbReference type="PANTHER" id="PTHR45935:SF15">
    <property type="entry name" value="SCAN BOX DOMAIN-CONTAINING PROTEIN"/>
    <property type="match status" value="1"/>
</dbReference>
<dbReference type="PROSITE" id="PS50804">
    <property type="entry name" value="SCAN_BOX"/>
    <property type="match status" value="1"/>
</dbReference>
<protein>
    <recommendedName>
        <fullName evidence="2">SCAN box domain-containing protein</fullName>
    </recommendedName>
</protein>
<reference evidence="3" key="1">
    <citation type="submission" date="2025-08" db="UniProtKB">
        <authorList>
            <consortium name="Ensembl"/>
        </authorList>
    </citation>
    <scope>IDENTIFICATION</scope>
</reference>
<name>A0A8C8RHU1_9SAUR</name>
<keyword evidence="1" id="KW-0539">Nucleus</keyword>
<feature type="domain" description="SCAN box" evidence="2">
    <location>
        <begin position="74"/>
        <end position="123"/>
    </location>
</feature>
<dbReference type="SUPFAM" id="SSF47353">
    <property type="entry name" value="Retrovirus capsid dimerization domain-like"/>
    <property type="match status" value="1"/>
</dbReference>
<dbReference type="Pfam" id="PF02023">
    <property type="entry name" value="SCAN"/>
    <property type="match status" value="1"/>
</dbReference>
<organism evidence="3 4">
    <name type="scientific">Pelusios castaneus</name>
    <name type="common">West African mud turtle</name>
    <dbReference type="NCBI Taxonomy" id="367368"/>
    <lineage>
        <taxon>Eukaryota</taxon>
        <taxon>Metazoa</taxon>
        <taxon>Chordata</taxon>
        <taxon>Craniata</taxon>
        <taxon>Vertebrata</taxon>
        <taxon>Euteleostomi</taxon>
        <taxon>Archelosauria</taxon>
        <taxon>Testudinata</taxon>
        <taxon>Testudines</taxon>
        <taxon>Pleurodira</taxon>
        <taxon>Pelomedusidae</taxon>
        <taxon>Pelusios</taxon>
    </lineage>
</organism>
<sequence length="139" mass="15984">GALGGKPPTNRGKTVEWLKLASGLEESGLHDLYQPSMEELDRPTTTWTPEINRDYEKVKAAILRENGISPEIQHQCFRQLCYHETKRPQEPEIHTKEQIMDLLVLEQFLTILPEEMQSWIWKHGARTHDPQLITAVGMG</sequence>
<dbReference type="Proteomes" id="UP000694393">
    <property type="component" value="Unplaced"/>
</dbReference>
<dbReference type="InterPro" id="IPR050916">
    <property type="entry name" value="SCAN-C2H2_zinc_finger"/>
</dbReference>
<keyword evidence="4" id="KW-1185">Reference proteome</keyword>
<evidence type="ECO:0000313" key="4">
    <source>
        <dbReference type="Proteomes" id="UP000694393"/>
    </source>
</evidence>
<evidence type="ECO:0000256" key="1">
    <source>
        <dbReference type="ARBA" id="ARBA00023242"/>
    </source>
</evidence>
<dbReference type="SMART" id="SM00431">
    <property type="entry name" value="SCAN"/>
    <property type="match status" value="1"/>
</dbReference>
<reference evidence="3" key="2">
    <citation type="submission" date="2025-09" db="UniProtKB">
        <authorList>
            <consortium name="Ensembl"/>
        </authorList>
    </citation>
    <scope>IDENTIFICATION</scope>
</reference>